<evidence type="ECO:0000256" key="3">
    <source>
        <dbReference type="PROSITE-ProRule" id="PRU00023"/>
    </source>
</evidence>
<feature type="region of interest" description="Disordered" evidence="4">
    <location>
        <begin position="217"/>
        <end position="244"/>
    </location>
</feature>
<dbReference type="PRINTS" id="PR01415">
    <property type="entry name" value="ANKYRIN"/>
</dbReference>
<evidence type="ECO:0000259" key="5">
    <source>
        <dbReference type="PROSITE" id="PS51698"/>
    </source>
</evidence>
<dbReference type="InterPro" id="IPR003613">
    <property type="entry name" value="Ubox_domain"/>
</dbReference>
<keyword evidence="7" id="KW-1185">Reference proteome</keyword>
<dbReference type="SMART" id="SM00504">
    <property type="entry name" value="Ubox"/>
    <property type="match status" value="1"/>
</dbReference>
<dbReference type="SMART" id="SM00248">
    <property type="entry name" value="ANK"/>
    <property type="match status" value="3"/>
</dbReference>
<dbReference type="PANTHER" id="PTHR24171:SF8">
    <property type="entry name" value="BRCA1-ASSOCIATED RING DOMAIN PROTEIN 1"/>
    <property type="match status" value="1"/>
</dbReference>
<feature type="compositionally biased region" description="Acidic residues" evidence="4">
    <location>
        <begin position="220"/>
        <end position="234"/>
    </location>
</feature>
<feature type="domain" description="U-box" evidence="5">
    <location>
        <begin position="253"/>
        <end position="326"/>
    </location>
</feature>
<feature type="compositionally biased region" description="Low complexity" evidence="4">
    <location>
        <begin position="235"/>
        <end position="244"/>
    </location>
</feature>
<dbReference type="Pfam" id="PF12796">
    <property type="entry name" value="Ank_2"/>
    <property type="match status" value="1"/>
</dbReference>
<dbReference type="InterPro" id="IPR013083">
    <property type="entry name" value="Znf_RING/FYVE/PHD"/>
</dbReference>
<dbReference type="Pfam" id="PF04564">
    <property type="entry name" value="U-box"/>
    <property type="match status" value="1"/>
</dbReference>
<gene>
    <name evidence="6" type="ORF">Ctob_001015</name>
</gene>
<dbReference type="GO" id="GO:0004842">
    <property type="term" value="F:ubiquitin-protein transferase activity"/>
    <property type="evidence" value="ECO:0007669"/>
    <property type="project" value="InterPro"/>
</dbReference>
<dbReference type="Pfam" id="PF00023">
    <property type="entry name" value="Ank"/>
    <property type="match status" value="1"/>
</dbReference>
<dbReference type="Gene3D" id="1.25.40.20">
    <property type="entry name" value="Ankyrin repeat-containing domain"/>
    <property type="match status" value="1"/>
</dbReference>
<dbReference type="AlphaFoldDB" id="A0A0M0JAI4"/>
<feature type="repeat" description="ANK" evidence="3">
    <location>
        <begin position="97"/>
        <end position="129"/>
    </location>
</feature>
<evidence type="ECO:0000256" key="1">
    <source>
        <dbReference type="ARBA" id="ARBA00022737"/>
    </source>
</evidence>
<keyword evidence="2 3" id="KW-0040">ANK repeat</keyword>
<evidence type="ECO:0000256" key="2">
    <source>
        <dbReference type="ARBA" id="ARBA00023043"/>
    </source>
</evidence>
<dbReference type="Proteomes" id="UP000037460">
    <property type="component" value="Unassembled WGS sequence"/>
</dbReference>
<evidence type="ECO:0000313" key="6">
    <source>
        <dbReference type="EMBL" id="KOO23372.1"/>
    </source>
</evidence>
<evidence type="ECO:0000313" key="7">
    <source>
        <dbReference type="Proteomes" id="UP000037460"/>
    </source>
</evidence>
<keyword evidence="1" id="KW-0677">Repeat</keyword>
<dbReference type="PANTHER" id="PTHR24171">
    <property type="entry name" value="ANKYRIN REPEAT DOMAIN-CONTAINING PROTEIN 39-RELATED"/>
    <property type="match status" value="1"/>
</dbReference>
<organism evidence="6 7">
    <name type="scientific">Chrysochromulina tobinii</name>
    <dbReference type="NCBI Taxonomy" id="1460289"/>
    <lineage>
        <taxon>Eukaryota</taxon>
        <taxon>Haptista</taxon>
        <taxon>Haptophyta</taxon>
        <taxon>Prymnesiophyceae</taxon>
        <taxon>Prymnesiales</taxon>
        <taxon>Chrysochromulinaceae</taxon>
        <taxon>Chrysochromulina</taxon>
    </lineage>
</organism>
<comment type="caution">
    <text evidence="6">The sequence shown here is derived from an EMBL/GenBank/DDBJ whole genome shotgun (WGS) entry which is preliminary data.</text>
</comment>
<dbReference type="Gene3D" id="3.30.40.10">
    <property type="entry name" value="Zinc/RING finger domain, C3HC4 (zinc finger)"/>
    <property type="match status" value="1"/>
</dbReference>
<dbReference type="OrthoDB" id="10064100at2759"/>
<dbReference type="PROSITE" id="PS50088">
    <property type="entry name" value="ANK_REPEAT"/>
    <property type="match status" value="2"/>
</dbReference>
<reference evidence="7" key="1">
    <citation type="journal article" date="2015" name="PLoS Genet.">
        <title>Genome Sequence and Transcriptome Analyses of Chrysochromulina tobin: Metabolic Tools for Enhanced Algal Fitness in the Prominent Order Prymnesiales (Haptophyceae).</title>
        <authorList>
            <person name="Hovde B.T."/>
            <person name="Deodato C.R."/>
            <person name="Hunsperger H.M."/>
            <person name="Ryken S.A."/>
            <person name="Yost W."/>
            <person name="Jha R.K."/>
            <person name="Patterson J."/>
            <person name="Monnat R.J. Jr."/>
            <person name="Barlow S.B."/>
            <person name="Starkenburg S.R."/>
            <person name="Cattolico R.A."/>
        </authorList>
    </citation>
    <scope>NUCLEOTIDE SEQUENCE</scope>
    <source>
        <strain evidence="7">CCMP291</strain>
    </source>
</reference>
<name>A0A0M0JAI4_9EUKA</name>
<accession>A0A0M0JAI4</accession>
<dbReference type="CDD" id="cd16655">
    <property type="entry name" value="RING-Ubox_WDSUB1-like"/>
    <property type="match status" value="1"/>
</dbReference>
<dbReference type="EMBL" id="JWZX01003199">
    <property type="protein sequence ID" value="KOO23372.1"/>
    <property type="molecule type" value="Genomic_DNA"/>
</dbReference>
<dbReference type="PROSITE" id="PS51698">
    <property type="entry name" value="U_BOX"/>
    <property type="match status" value="1"/>
</dbReference>
<protein>
    <recommendedName>
        <fullName evidence="5">U-box domain-containing protein</fullName>
    </recommendedName>
</protein>
<feature type="repeat" description="ANK" evidence="3">
    <location>
        <begin position="130"/>
        <end position="172"/>
    </location>
</feature>
<dbReference type="SUPFAM" id="SSF48403">
    <property type="entry name" value="Ankyrin repeat"/>
    <property type="match status" value="1"/>
</dbReference>
<proteinExistence type="predicted"/>
<sequence>MGASLGSRAARLSSPEDEQKARRYAGVSSCDTRYMILAAKDGDLVRLKKSLFVLSPLEAQDAYMDTPLHHAAVRGHLEACVMLLRCEPSLIKAVNKGKNTALHLAASAAHLEVVKLLLDHHADIDARGIEQYTPLHYACRDSATPRRGRVAPHLAVVKLLVARGSNPDLRTRDGALPRDLASTEELRACLPGGPALAVTKEEYERRLRLLLNACSRCESSSDDGDEDELDETDESASQGSEGMEGMLESLLPELSPSLLCPITHALLVDPVTTCDHHVYERYAITQWLERHDTSPLTGLHLDSKRLTPNKEVRAAVAKELEGAIKGHRAGRPSLRA</sequence>
<evidence type="ECO:0000256" key="4">
    <source>
        <dbReference type="SAM" id="MobiDB-lite"/>
    </source>
</evidence>
<dbReference type="GO" id="GO:0085020">
    <property type="term" value="P:protein K6-linked ubiquitination"/>
    <property type="evidence" value="ECO:0007669"/>
    <property type="project" value="TreeGrafter"/>
</dbReference>
<dbReference type="InterPro" id="IPR002110">
    <property type="entry name" value="Ankyrin_rpt"/>
</dbReference>
<dbReference type="PROSITE" id="PS50297">
    <property type="entry name" value="ANK_REP_REGION"/>
    <property type="match status" value="1"/>
</dbReference>
<dbReference type="InterPro" id="IPR036770">
    <property type="entry name" value="Ankyrin_rpt-contain_sf"/>
</dbReference>
<dbReference type="SUPFAM" id="SSF57850">
    <property type="entry name" value="RING/U-box"/>
    <property type="match status" value="1"/>
</dbReference>